<name>A0A4R7SWV3_9ACTN</name>
<dbReference type="Proteomes" id="UP000295151">
    <property type="component" value="Unassembled WGS sequence"/>
</dbReference>
<accession>A0A4R7SWV3</accession>
<protein>
    <submittedName>
        <fullName evidence="1">Uncharacterized protein</fullName>
    </submittedName>
</protein>
<reference evidence="1 2" key="1">
    <citation type="submission" date="2019-03" db="EMBL/GenBank/DDBJ databases">
        <title>Genomic Encyclopedia of Type Strains, Phase III (KMG-III): the genomes of soil and plant-associated and newly described type strains.</title>
        <authorList>
            <person name="Whitman W."/>
        </authorList>
    </citation>
    <scope>NUCLEOTIDE SEQUENCE [LARGE SCALE GENOMIC DNA]</scope>
    <source>
        <strain evidence="1 2">VKM Ac-2575</strain>
    </source>
</reference>
<proteinExistence type="predicted"/>
<comment type="caution">
    <text evidence="1">The sequence shown here is derived from an EMBL/GenBank/DDBJ whole genome shotgun (WGS) entry which is preliminary data.</text>
</comment>
<evidence type="ECO:0000313" key="1">
    <source>
        <dbReference type="EMBL" id="TDU83711.1"/>
    </source>
</evidence>
<dbReference type="EMBL" id="SOCE01000002">
    <property type="protein sequence ID" value="TDU83711.1"/>
    <property type="molecule type" value="Genomic_DNA"/>
</dbReference>
<dbReference type="AlphaFoldDB" id="A0A4R7SWV3"/>
<gene>
    <name evidence="1" type="ORF">EV138_6175</name>
</gene>
<keyword evidence="2" id="KW-1185">Reference proteome</keyword>
<organism evidence="1 2">
    <name type="scientific">Kribbella voronezhensis</name>
    <dbReference type="NCBI Taxonomy" id="2512212"/>
    <lineage>
        <taxon>Bacteria</taxon>
        <taxon>Bacillati</taxon>
        <taxon>Actinomycetota</taxon>
        <taxon>Actinomycetes</taxon>
        <taxon>Propionibacteriales</taxon>
        <taxon>Kribbellaceae</taxon>
        <taxon>Kribbella</taxon>
    </lineage>
</organism>
<sequence length="77" mass="8341">MEIYARGTREALRSLSGEMRTVTDSSADSTGQQVVAHGHELVSNLDDGLLYCVRCPLVAYDLDDVATEPECPMPLGN</sequence>
<evidence type="ECO:0000313" key="2">
    <source>
        <dbReference type="Proteomes" id="UP000295151"/>
    </source>
</evidence>